<evidence type="ECO:0000259" key="2">
    <source>
        <dbReference type="Pfam" id="PF09431"/>
    </source>
</evidence>
<evidence type="ECO:0000313" key="4">
    <source>
        <dbReference type="Proteomes" id="UP000243052"/>
    </source>
</evidence>
<feature type="domain" description="SPIN90/Ldb17 leucine-rich" evidence="2">
    <location>
        <begin position="225"/>
        <end position="361"/>
    </location>
</feature>
<feature type="compositionally biased region" description="Basic and acidic residues" evidence="1">
    <location>
        <begin position="409"/>
        <end position="424"/>
    </location>
</feature>
<dbReference type="EMBL" id="CP014244">
    <property type="protein sequence ID" value="AMD20491.1"/>
    <property type="molecule type" value="Genomic_DNA"/>
</dbReference>
<name>A0A109UWY4_9SACH</name>
<evidence type="ECO:0000313" key="3">
    <source>
        <dbReference type="EMBL" id="AMD20491.1"/>
    </source>
</evidence>
<dbReference type="GO" id="GO:0071933">
    <property type="term" value="F:Arp2/3 complex binding"/>
    <property type="evidence" value="ECO:0007669"/>
    <property type="project" value="TreeGrafter"/>
</dbReference>
<protein>
    <submittedName>
        <fullName evidence="3">HDL253Wp</fullName>
    </submittedName>
</protein>
<dbReference type="PANTHER" id="PTHR13357">
    <property type="entry name" value="SH3 ADAPTER PROTEIN SPIN90 NCK INTERACTING PROTEIN WITH SH3 DOMAIN"/>
    <property type="match status" value="1"/>
</dbReference>
<evidence type="ECO:0000256" key="1">
    <source>
        <dbReference type="SAM" id="MobiDB-lite"/>
    </source>
</evidence>
<dbReference type="Pfam" id="PF09431">
    <property type="entry name" value="SPIN90_LRD"/>
    <property type="match status" value="1"/>
</dbReference>
<proteinExistence type="predicted"/>
<dbReference type="AlphaFoldDB" id="A0A109UWY4"/>
<keyword evidence="4" id="KW-1185">Reference proteome</keyword>
<dbReference type="GO" id="GO:0030479">
    <property type="term" value="C:actin cortical patch"/>
    <property type="evidence" value="ECO:0007669"/>
    <property type="project" value="TreeGrafter"/>
</dbReference>
<dbReference type="InterPro" id="IPR030125">
    <property type="entry name" value="SPIN90/Ldb17"/>
</dbReference>
<feature type="compositionally biased region" description="Pro residues" evidence="1">
    <location>
        <begin position="439"/>
        <end position="448"/>
    </location>
</feature>
<dbReference type="InterPro" id="IPR018556">
    <property type="entry name" value="SPIN90/Ldb17_LRD"/>
</dbReference>
<gene>
    <name evidence="3" type="ORF">AW171_hschr42384</name>
</gene>
<dbReference type="GeneID" id="28723737"/>
<dbReference type="RefSeq" id="XP_017987487.1">
    <property type="nucleotide sequence ID" value="XM_018131935.1"/>
</dbReference>
<dbReference type="GO" id="GO:0000147">
    <property type="term" value="P:actin cortical patch assembly"/>
    <property type="evidence" value="ECO:0007669"/>
    <property type="project" value="TreeGrafter"/>
</dbReference>
<dbReference type="GO" id="GO:0006897">
    <property type="term" value="P:endocytosis"/>
    <property type="evidence" value="ECO:0007669"/>
    <property type="project" value="TreeGrafter"/>
</dbReference>
<dbReference type="OrthoDB" id="445362at2759"/>
<organism evidence="3 4">
    <name type="scientific">Eremothecium sinecaudum</name>
    <dbReference type="NCBI Taxonomy" id="45286"/>
    <lineage>
        <taxon>Eukaryota</taxon>
        <taxon>Fungi</taxon>
        <taxon>Dikarya</taxon>
        <taxon>Ascomycota</taxon>
        <taxon>Saccharomycotina</taxon>
        <taxon>Saccharomycetes</taxon>
        <taxon>Saccharomycetales</taxon>
        <taxon>Saccharomycetaceae</taxon>
        <taxon>Eremothecium</taxon>
    </lineage>
</organism>
<dbReference type="Proteomes" id="UP000243052">
    <property type="component" value="Chromosome iv"/>
</dbReference>
<sequence length="448" mass="52450">MLPWSPTSSATSSSRHVHTRDEISHFWDYLESQLEPCDCTDEAKVNEALVCYLQIATESYHDYIVNDQDLYRTALTIIKSEVFESNREFCISKMLSLVSIETLEMNMKFIICYILLCHCKSDASSLDYMLEYQGFTVIYNCLYSQFAYLDKYDVEDNGRGRELPTEPVTDLDLEIVEDFKKISTVLLDLLFQILKYSKCEHSSLQKVDSFFVCYMMRTVRSDSLDDIFSNSKFRVLLALNEQYMISLQKEDLNNLVLEYLLNDEISRNFVELLLLQFNRVVDKPLQIMMCKLIYLVLSLDKETALHFFYVNDLHVFIDVLIRNLTNISEDEEGLRNTFLRVLYPLLKNTEWSSTYYRMEDLVKILDHLSYLDNICQTNEVKPEHLVTSKLSLKCLNEIKLMSQQGQSEKTIRNKNDYSRRKLDKNGNLAYVELNKRRSPPAPPPPPQS</sequence>
<dbReference type="STRING" id="45286.A0A109UWY4"/>
<reference evidence="3 4" key="1">
    <citation type="submission" date="2016-01" db="EMBL/GenBank/DDBJ databases">
        <title>Genome sequence of the yeast Holleya sinecauda.</title>
        <authorList>
            <person name="Dietrich F.S."/>
        </authorList>
    </citation>
    <scope>NUCLEOTIDE SEQUENCE [LARGE SCALE GENOMIC DNA]</scope>
    <source>
        <strain evidence="3 4">ATCC 58844</strain>
    </source>
</reference>
<dbReference type="PANTHER" id="PTHR13357:SF1">
    <property type="entry name" value="NCK-INTERACTING PROTEIN WITH SH3 DOMAIN"/>
    <property type="match status" value="1"/>
</dbReference>
<dbReference type="GO" id="GO:0051666">
    <property type="term" value="P:actin cortical patch localization"/>
    <property type="evidence" value="ECO:0007669"/>
    <property type="project" value="TreeGrafter"/>
</dbReference>
<accession>A0A109UWY4</accession>
<feature type="region of interest" description="Disordered" evidence="1">
    <location>
        <begin position="405"/>
        <end position="448"/>
    </location>
</feature>